<dbReference type="Gene3D" id="3.40.605.10">
    <property type="entry name" value="Aldehyde Dehydrogenase, Chain A, domain 1"/>
    <property type="match status" value="1"/>
</dbReference>
<dbReference type="InterPro" id="IPR016162">
    <property type="entry name" value="Ald_DH_N"/>
</dbReference>
<gene>
    <name evidence="2" type="ORF">Mth01_19300</name>
</gene>
<keyword evidence="3" id="KW-1185">Reference proteome</keyword>
<dbReference type="Proteomes" id="UP000610966">
    <property type="component" value="Unassembled WGS sequence"/>
</dbReference>
<dbReference type="EMBL" id="BOOG01000016">
    <property type="protein sequence ID" value="GIH69677.1"/>
    <property type="molecule type" value="Genomic_DNA"/>
</dbReference>
<dbReference type="GO" id="GO:0016491">
    <property type="term" value="F:oxidoreductase activity"/>
    <property type="evidence" value="ECO:0007669"/>
    <property type="project" value="UniProtKB-KW"/>
</dbReference>
<dbReference type="InterPro" id="IPR016161">
    <property type="entry name" value="Ald_DH/histidinol_DH"/>
</dbReference>
<protein>
    <recommendedName>
        <fullName evidence="4">Aldehyde dehydrogenase family protein</fullName>
    </recommendedName>
</protein>
<keyword evidence="1" id="KW-0560">Oxidoreductase</keyword>
<evidence type="ECO:0008006" key="4">
    <source>
        <dbReference type="Google" id="ProtNLM"/>
    </source>
</evidence>
<evidence type="ECO:0000313" key="3">
    <source>
        <dbReference type="Proteomes" id="UP000610966"/>
    </source>
</evidence>
<accession>A0A8J3VYP4</accession>
<evidence type="ECO:0000256" key="1">
    <source>
        <dbReference type="ARBA" id="ARBA00023002"/>
    </source>
</evidence>
<comment type="caution">
    <text evidence="2">The sequence shown here is derived from an EMBL/GenBank/DDBJ whole genome shotgun (WGS) entry which is preliminary data.</text>
</comment>
<reference evidence="2" key="1">
    <citation type="submission" date="2021-01" db="EMBL/GenBank/DDBJ databases">
        <title>Whole genome shotgun sequence of Sphaerimonospora thailandensis NBRC 107569.</title>
        <authorList>
            <person name="Komaki H."/>
            <person name="Tamura T."/>
        </authorList>
    </citation>
    <scope>NUCLEOTIDE SEQUENCE</scope>
    <source>
        <strain evidence="2">NBRC 107569</strain>
    </source>
</reference>
<proteinExistence type="predicted"/>
<evidence type="ECO:0000313" key="2">
    <source>
        <dbReference type="EMBL" id="GIH69677.1"/>
    </source>
</evidence>
<organism evidence="2 3">
    <name type="scientific">Sphaerimonospora thailandensis</name>
    <dbReference type="NCBI Taxonomy" id="795644"/>
    <lineage>
        <taxon>Bacteria</taxon>
        <taxon>Bacillati</taxon>
        <taxon>Actinomycetota</taxon>
        <taxon>Actinomycetes</taxon>
        <taxon>Streptosporangiales</taxon>
        <taxon>Streptosporangiaceae</taxon>
        <taxon>Sphaerimonospora</taxon>
    </lineage>
</organism>
<dbReference type="AlphaFoldDB" id="A0A8J3VYP4"/>
<dbReference type="SUPFAM" id="SSF53720">
    <property type="entry name" value="ALDH-like"/>
    <property type="match status" value="1"/>
</dbReference>
<name>A0A8J3VYP4_9ACTN</name>
<sequence>MVAMKPAHYHNGVFTTTGPAFPLLSPVDGSQAGIFPEAPRDLVDAALRAAHTALAGSRGRTGVQKPCSILRRTADGIATARSEGFVEAEATGHRAEATRRPRVWPSR</sequence>